<dbReference type="GO" id="GO:0009246">
    <property type="term" value="P:enterobacterial common antigen biosynthetic process"/>
    <property type="evidence" value="ECO:0007669"/>
    <property type="project" value="TreeGrafter"/>
</dbReference>
<evidence type="ECO:0000313" key="9">
    <source>
        <dbReference type="EMBL" id="KMW21601.1"/>
    </source>
</evidence>
<dbReference type="GO" id="GO:0005886">
    <property type="term" value="C:plasma membrane"/>
    <property type="evidence" value="ECO:0007669"/>
    <property type="project" value="UniProtKB-SubCell"/>
</dbReference>
<accession>A0A0J9CB30</accession>
<comment type="caution">
    <text evidence="9">The sequence shown here is derived from an EMBL/GenBank/DDBJ whole genome shotgun (WGS) entry which is preliminary data.</text>
</comment>
<dbReference type="InterPro" id="IPR002656">
    <property type="entry name" value="Acyl_transf_3_dom"/>
</dbReference>
<keyword evidence="4 7" id="KW-0812">Transmembrane</keyword>
<name>A0A0J9CB30_9FIRM</name>
<evidence type="ECO:0000259" key="8">
    <source>
        <dbReference type="Pfam" id="PF01757"/>
    </source>
</evidence>
<keyword evidence="6 7" id="KW-0472">Membrane</keyword>
<feature type="transmembrane region" description="Helical" evidence="7">
    <location>
        <begin position="311"/>
        <end position="332"/>
    </location>
</feature>
<protein>
    <recommendedName>
        <fullName evidence="8">Acyltransferase 3 domain-containing protein</fullName>
    </recommendedName>
</protein>
<evidence type="ECO:0000256" key="2">
    <source>
        <dbReference type="ARBA" id="ARBA00007400"/>
    </source>
</evidence>
<dbReference type="Proteomes" id="UP000037392">
    <property type="component" value="Unassembled WGS sequence"/>
</dbReference>
<dbReference type="GO" id="GO:0016413">
    <property type="term" value="F:O-acetyltransferase activity"/>
    <property type="evidence" value="ECO:0007669"/>
    <property type="project" value="TreeGrafter"/>
</dbReference>
<feature type="transmembrane region" description="Helical" evidence="7">
    <location>
        <begin position="12"/>
        <end position="33"/>
    </location>
</feature>
<keyword evidence="3" id="KW-1003">Cell membrane</keyword>
<comment type="similarity">
    <text evidence="2">Belongs to the acyltransferase 3 family.</text>
</comment>
<evidence type="ECO:0000313" key="10">
    <source>
        <dbReference type="Proteomes" id="UP000037392"/>
    </source>
</evidence>
<reference evidence="9 10" key="1">
    <citation type="submission" date="2011-04" db="EMBL/GenBank/DDBJ databases">
        <title>The Genome Sequence of Clostridium citroniae WAL-19142.</title>
        <authorList>
            <consortium name="The Broad Institute Genome Sequencing Platform"/>
            <person name="Earl A."/>
            <person name="Ward D."/>
            <person name="Feldgarden M."/>
            <person name="Gevers D."/>
            <person name="Warren Y.A."/>
            <person name="Tyrrell K.L."/>
            <person name="Citron D.M."/>
            <person name="Goldstein E.J."/>
            <person name="Daigneault M."/>
            <person name="Allen-Vercoe E."/>
            <person name="Young S.K."/>
            <person name="Zeng Q."/>
            <person name="Gargeya S."/>
            <person name="Fitzgerald M."/>
            <person name="Haas B."/>
            <person name="Abouelleil A."/>
            <person name="Alvarado L."/>
            <person name="Arachchi H.M."/>
            <person name="Berlin A."/>
            <person name="Brown A."/>
            <person name="Chapman S.B."/>
            <person name="Chen Z."/>
            <person name="Dunbar C."/>
            <person name="Freedman E."/>
            <person name="Gearin G."/>
            <person name="Gellesch M."/>
            <person name="Goldberg J."/>
            <person name="Griggs A."/>
            <person name="Gujja S."/>
            <person name="Heilman E.R."/>
            <person name="Heiman D."/>
            <person name="Howarth C."/>
            <person name="Larson L."/>
            <person name="Lui A."/>
            <person name="MacDonald P.J."/>
            <person name="Mehta T."/>
            <person name="Montmayeur A."/>
            <person name="Murphy C."/>
            <person name="Neiman D."/>
            <person name="Pearson M."/>
            <person name="Priest M."/>
            <person name="Roberts A."/>
            <person name="Saif S."/>
            <person name="Shea T."/>
            <person name="Shenoy N."/>
            <person name="Sisk P."/>
            <person name="Stolte C."/>
            <person name="Sykes S."/>
            <person name="White J."/>
            <person name="Yandava C."/>
            <person name="Wortman J."/>
            <person name="Nusbaum C."/>
            <person name="Birren B."/>
        </authorList>
    </citation>
    <scope>NUCLEOTIDE SEQUENCE [LARGE SCALE GENOMIC DNA]</scope>
    <source>
        <strain evidence="9 10">WAL-19142</strain>
    </source>
</reference>
<feature type="transmembrane region" description="Helical" evidence="7">
    <location>
        <begin position="133"/>
        <end position="154"/>
    </location>
</feature>
<feature type="transmembrane region" description="Helical" evidence="7">
    <location>
        <begin position="223"/>
        <end position="243"/>
    </location>
</feature>
<gene>
    <name evidence="9" type="ORF">HMPREF9470_01706</name>
</gene>
<dbReference type="PANTHER" id="PTHR40074">
    <property type="entry name" value="O-ACETYLTRANSFERASE WECH"/>
    <property type="match status" value="1"/>
</dbReference>
<dbReference type="PATRIC" id="fig|742734.4.peg.1829"/>
<dbReference type="EMBL" id="ADLK01000015">
    <property type="protein sequence ID" value="KMW21601.1"/>
    <property type="molecule type" value="Genomic_DNA"/>
</dbReference>
<evidence type="ECO:0000256" key="7">
    <source>
        <dbReference type="SAM" id="Phobius"/>
    </source>
</evidence>
<proteinExistence type="inferred from homology"/>
<feature type="transmembrane region" description="Helical" evidence="7">
    <location>
        <begin position="192"/>
        <end position="211"/>
    </location>
</feature>
<dbReference type="RefSeq" id="WP_007861416.1">
    <property type="nucleotide sequence ID" value="NZ_KQ235877.1"/>
</dbReference>
<dbReference type="GeneID" id="93165138"/>
<feature type="transmembrane region" description="Helical" evidence="7">
    <location>
        <begin position="249"/>
        <end position="271"/>
    </location>
</feature>
<evidence type="ECO:0000256" key="5">
    <source>
        <dbReference type="ARBA" id="ARBA00022989"/>
    </source>
</evidence>
<dbReference type="AlphaFoldDB" id="A0A0J9CB30"/>
<dbReference type="Pfam" id="PF01757">
    <property type="entry name" value="Acyl_transf_3"/>
    <property type="match status" value="1"/>
</dbReference>
<dbReference type="PANTHER" id="PTHR40074:SF2">
    <property type="entry name" value="O-ACETYLTRANSFERASE WECH"/>
    <property type="match status" value="1"/>
</dbReference>
<keyword evidence="5 7" id="KW-1133">Transmembrane helix</keyword>
<organism evidence="9 10">
    <name type="scientific">[Clostridium] citroniae WAL-19142</name>
    <dbReference type="NCBI Taxonomy" id="742734"/>
    <lineage>
        <taxon>Bacteria</taxon>
        <taxon>Bacillati</taxon>
        <taxon>Bacillota</taxon>
        <taxon>Clostridia</taxon>
        <taxon>Lachnospirales</taxon>
        <taxon>Lachnospiraceae</taxon>
        <taxon>Enterocloster</taxon>
    </lineage>
</organism>
<comment type="subcellular location">
    <subcellularLocation>
        <location evidence="1">Cell membrane</location>
        <topology evidence="1">Multi-pass membrane protein</topology>
    </subcellularLocation>
</comment>
<feature type="transmembrane region" description="Helical" evidence="7">
    <location>
        <begin position="90"/>
        <end position="113"/>
    </location>
</feature>
<evidence type="ECO:0000256" key="1">
    <source>
        <dbReference type="ARBA" id="ARBA00004651"/>
    </source>
</evidence>
<evidence type="ECO:0000256" key="4">
    <source>
        <dbReference type="ARBA" id="ARBA00022692"/>
    </source>
</evidence>
<dbReference type="OrthoDB" id="1745300at2"/>
<evidence type="ECO:0000256" key="3">
    <source>
        <dbReference type="ARBA" id="ARBA00022475"/>
    </source>
</evidence>
<feature type="domain" description="Acyltransferase 3" evidence="8">
    <location>
        <begin position="15"/>
        <end position="324"/>
    </location>
</feature>
<sequence length="347" mass="39267">MEDRQFRNRIYWITFLFSILVIWVHSFNAELYLGATEAAARAGRLERILGEDLGQIAVPGFFMVSSYLFYRNFQWSLLAAKWRSRIQSILIPYLLWNFLYYAGYVAVTHIPAIHGLIGKPPIPFNLPNLLDALINYAYNPVFWYLYQLLILIALAPVIYPVFRRTLTGGAALLLIAFALWKGWDFPHLNMDALFYFCIAAYISLHRTAWGAGAEARPAHAGKLFALLGSALLLLIFLSLPGSLLHGRALAIVLYRVWGVAAVWSVLAVLPLPLAGEWMKHNFFLYAIHFAWVRLFNKAGALILPSHPASALAAYFFMPLMMVAINTLLVKVLTRFSPGLYRILSGNR</sequence>
<evidence type="ECO:0000256" key="6">
    <source>
        <dbReference type="ARBA" id="ARBA00023136"/>
    </source>
</evidence>
<feature type="transmembrane region" description="Helical" evidence="7">
    <location>
        <begin position="53"/>
        <end position="70"/>
    </location>
</feature>